<keyword evidence="10" id="KW-0812">Transmembrane</keyword>
<dbReference type="EMBL" id="JBCGCU010000001">
    <property type="protein sequence ID" value="MEM0513950.1"/>
    <property type="molecule type" value="Genomic_DNA"/>
</dbReference>
<evidence type="ECO:0000313" key="13">
    <source>
        <dbReference type="Proteomes" id="UP001447008"/>
    </source>
</evidence>
<comment type="catalytic activity">
    <reaction evidence="1 9">
        <text>a 1-acyl-sn-glycero-3-phosphate + an acyl-CoA = a 1,2-diacyl-sn-glycero-3-phosphate + CoA</text>
        <dbReference type="Rhea" id="RHEA:19709"/>
        <dbReference type="ChEBI" id="CHEBI:57287"/>
        <dbReference type="ChEBI" id="CHEBI:57970"/>
        <dbReference type="ChEBI" id="CHEBI:58342"/>
        <dbReference type="ChEBI" id="CHEBI:58608"/>
        <dbReference type="EC" id="2.3.1.51"/>
    </reaction>
</comment>
<keyword evidence="7 9" id="KW-0808">Transferase</keyword>
<evidence type="ECO:0000256" key="4">
    <source>
        <dbReference type="ARBA" id="ARBA00008655"/>
    </source>
</evidence>
<evidence type="ECO:0000256" key="9">
    <source>
        <dbReference type="RuleBase" id="RU361267"/>
    </source>
</evidence>
<name>A0ABU9MVA8_9GAMM</name>
<evidence type="ECO:0000256" key="8">
    <source>
        <dbReference type="ARBA" id="ARBA00023315"/>
    </source>
</evidence>
<evidence type="ECO:0000256" key="10">
    <source>
        <dbReference type="SAM" id="Phobius"/>
    </source>
</evidence>
<keyword evidence="9" id="KW-1208">Phospholipid metabolism</keyword>
<protein>
    <recommendedName>
        <fullName evidence="6 9">1-acyl-sn-glycerol-3-phosphate acyltransferase</fullName>
        <ecNumber evidence="5 9">2.3.1.51</ecNumber>
    </recommendedName>
</protein>
<dbReference type="InterPro" id="IPR004552">
    <property type="entry name" value="AGP_acyltrans"/>
</dbReference>
<dbReference type="Proteomes" id="UP001447008">
    <property type="component" value="Unassembled WGS sequence"/>
</dbReference>
<comment type="similarity">
    <text evidence="4 9">Belongs to the 1-acyl-sn-glycerol-3-phosphate acyltransferase family.</text>
</comment>
<dbReference type="CDD" id="cd07989">
    <property type="entry name" value="LPLAT_AGPAT-like"/>
    <property type="match status" value="1"/>
</dbReference>
<accession>A0ABU9MVA8</accession>
<reference evidence="12 13" key="1">
    <citation type="submission" date="2024-03" db="EMBL/GenBank/DDBJ databases">
        <title>Pseudoalteromonas qingdaonensis sp. nov., isolated from the intestines of marine benthic organisms.</title>
        <authorList>
            <person name="Lin X."/>
            <person name="Fang S."/>
            <person name="Hu X."/>
        </authorList>
    </citation>
    <scope>NUCLEOTIDE SEQUENCE [LARGE SCALE GENOMIC DNA]</scope>
    <source>
        <strain evidence="12 13">YIC-827</strain>
    </source>
</reference>
<dbReference type="EC" id="2.3.1.51" evidence="5 9"/>
<evidence type="ECO:0000256" key="7">
    <source>
        <dbReference type="ARBA" id="ARBA00022679"/>
    </source>
</evidence>
<comment type="domain">
    <text evidence="9">The HXXXXD motif is essential for acyltransferase activity and may constitute the binding site for the phosphate moiety of the glycerol-3-phosphate.</text>
</comment>
<evidence type="ECO:0000256" key="1">
    <source>
        <dbReference type="ARBA" id="ARBA00001141"/>
    </source>
</evidence>
<keyword evidence="10" id="KW-1133">Transmembrane helix</keyword>
<dbReference type="InterPro" id="IPR002123">
    <property type="entry name" value="Plipid/glycerol_acylTrfase"/>
</dbReference>
<dbReference type="RefSeq" id="WP_342675498.1">
    <property type="nucleotide sequence ID" value="NZ_JBCGCU010000001.1"/>
</dbReference>
<comment type="pathway">
    <text evidence="2">Phospholipid metabolism; CDP-diacylglycerol biosynthesis; CDP-diacylglycerol from sn-glycerol 3-phosphate: step 2/3.</text>
</comment>
<keyword evidence="9" id="KW-0594">Phospholipid biosynthesis</keyword>
<keyword evidence="8 9" id="KW-0012">Acyltransferase</keyword>
<dbReference type="SUPFAM" id="SSF69593">
    <property type="entry name" value="Glycerol-3-phosphate (1)-acyltransferase"/>
    <property type="match status" value="1"/>
</dbReference>
<evidence type="ECO:0000259" key="11">
    <source>
        <dbReference type="SMART" id="SM00563"/>
    </source>
</evidence>
<dbReference type="SMART" id="SM00563">
    <property type="entry name" value="PlsC"/>
    <property type="match status" value="1"/>
</dbReference>
<feature type="transmembrane region" description="Helical" evidence="10">
    <location>
        <begin position="6"/>
        <end position="27"/>
    </location>
</feature>
<dbReference type="NCBIfam" id="TIGR00530">
    <property type="entry name" value="AGP_acyltrn"/>
    <property type="match status" value="1"/>
</dbReference>
<comment type="caution">
    <text evidence="12">The sequence shown here is derived from an EMBL/GenBank/DDBJ whole genome shotgun (WGS) entry which is preliminary data.</text>
</comment>
<sequence length="234" mass="26380">MLALLRLLVIAVFIPCSFIAGFLLCLVRPFHGDNVRVIGSWYASMSRIFGVKLVIEKDESIISGEPAVYIANHQNNYDIFFLPGALQRNTVSLGKKSLKWIPFFGQLYWLSGNILIDRGNRKKAMATITKTTEKLKKGGLSLWMFPEGTRSYGRGLLPFKTGAFHTAANANIPVIPVVMSDTHKCIKLNRWDNGTIYIKMLAPQLLDASMSVRQYADHFHEVMNETLTQLNERS</sequence>
<dbReference type="GO" id="GO:0003841">
    <property type="term" value="F:1-acylglycerol-3-phosphate O-acyltransferase activity"/>
    <property type="evidence" value="ECO:0007669"/>
    <property type="project" value="UniProtKB-EC"/>
</dbReference>
<dbReference type="Pfam" id="PF01553">
    <property type="entry name" value="Acyltransferase"/>
    <property type="match status" value="1"/>
</dbReference>
<gene>
    <name evidence="12" type="ORF">WCN91_00615</name>
</gene>
<dbReference type="PANTHER" id="PTHR10434:SF11">
    <property type="entry name" value="1-ACYL-SN-GLYCEROL-3-PHOSPHATE ACYLTRANSFERASE"/>
    <property type="match status" value="1"/>
</dbReference>
<evidence type="ECO:0000313" key="12">
    <source>
        <dbReference type="EMBL" id="MEM0513950.1"/>
    </source>
</evidence>
<evidence type="ECO:0000256" key="2">
    <source>
        <dbReference type="ARBA" id="ARBA00004728"/>
    </source>
</evidence>
<dbReference type="PANTHER" id="PTHR10434">
    <property type="entry name" value="1-ACYL-SN-GLYCEROL-3-PHOSPHATE ACYLTRANSFERASE"/>
    <property type="match status" value="1"/>
</dbReference>
<evidence type="ECO:0000256" key="5">
    <source>
        <dbReference type="ARBA" id="ARBA00013211"/>
    </source>
</evidence>
<comment type="pathway">
    <text evidence="3">Lipid metabolism.</text>
</comment>
<keyword evidence="9" id="KW-0443">Lipid metabolism</keyword>
<proteinExistence type="inferred from homology"/>
<evidence type="ECO:0000256" key="6">
    <source>
        <dbReference type="ARBA" id="ARBA00016139"/>
    </source>
</evidence>
<feature type="domain" description="Phospholipid/glycerol acyltransferase" evidence="11">
    <location>
        <begin position="67"/>
        <end position="182"/>
    </location>
</feature>
<keyword evidence="9" id="KW-0444">Lipid biosynthesis</keyword>
<keyword evidence="10" id="KW-0472">Membrane</keyword>
<keyword evidence="13" id="KW-1185">Reference proteome</keyword>
<evidence type="ECO:0000256" key="3">
    <source>
        <dbReference type="ARBA" id="ARBA00005189"/>
    </source>
</evidence>
<organism evidence="12 13">
    <name type="scientific">Pseudoalteromonas qingdaonensis</name>
    <dbReference type="NCBI Taxonomy" id="3131913"/>
    <lineage>
        <taxon>Bacteria</taxon>
        <taxon>Pseudomonadati</taxon>
        <taxon>Pseudomonadota</taxon>
        <taxon>Gammaproteobacteria</taxon>
        <taxon>Alteromonadales</taxon>
        <taxon>Pseudoalteromonadaceae</taxon>
        <taxon>Pseudoalteromonas</taxon>
    </lineage>
</organism>